<gene>
    <name evidence="3" type="ORF">S01H1_77993</name>
</gene>
<reference evidence="3" key="1">
    <citation type="journal article" date="2014" name="Front. Microbiol.">
        <title>High frequency of phylogenetically diverse reductive dehalogenase-homologous genes in deep subseafloor sedimentary metagenomes.</title>
        <authorList>
            <person name="Kawai M."/>
            <person name="Futagami T."/>
            <person name="Toyoda A."/>
            <person name="Takaki Y."/>
            <person name="Nishi S."/>
            <person name="Hori S."/>
            <person name="Arai W."/>
            <person name="Tsubouchi T."/>
            <person name="Morono Y."/>
            <person name="Uchiyama I."/>
            <person name="Ito T."/>
            <person name="Fujiyama A."/>
            <person name="Inagaki F."/>
            <person name="Takami H."/>
        </authorList>
    </citation>
    <scope>NUCLEOTIDE SEQUENCE</scope>
    <source>
        <strain evidence="3">Expedition CK06-06</strain>
    </source>
</reference>
<dbReference type="Pfam" id="PF01128">
    <property type="entry name" value="IspD"/>
    <property type="match status" value="1"/>
</dbReference>
<accession>X0Z4M0</accession>
<sequence>IHDAVRPLVRPDVVRRVAQAASRCGAAIAAIPATETVKEVAEAGRIVRTPPRRTLWCARTPQGFHRDLILKAHREAAAAGFEGTDDSELVERLGHEVRVVEDHYDNVKITTDQDLAVAEALLRWQESNRAN</sequence>
<dbReference type="Gene3D" id="3.90.550.10">
    <property type="entry name" value="Spore Coat Polysaccharide Biosynthesis Protein SpsA, Chain A"/>
    <property type="match status" value="1"/>
</dbReference>
<dbReference type="InterPro" id="IPR050088">
    <property type="entry name" value="IspD/TarI_cytidylyltransf_bact"/>
</dbReference>
<dbReference type="GO" id="GO:0050518">
    <property type="term" value="F:2-C-methyl-D-erythritol 4-phosphate cytidylyltransferase activity"/>
    <property type="evidence" value="ECO:0007669"/>
    <property type="project" value="TreeGrafter"/>
</dbReference>
<evidence type="ECO:0000313" key="3">
    <source>
        <dbReference type="EMBL" id="GAG53367.1"/>
    </source>
</evidence>
<name>X0Z4M0_9ZZZZ</name>
<dbReference type="PANTHER" id="PTHR32125:SF4">
    <property type="entry name" value="2-C-METHYL-D-ERYTHRITOL 4-PHOSPHATE CYTIDYLYLTRANSFERASE, CHLOROPLASTIC"/>
    <property type="match status" value="1"/>
</dbReference>
<comment type="caution">
    <text evidence="3">The sequence shown here is derived from an EMBL/GenBank/DDBJ whole genome shotgun (WGS) entry which is preliminary data.</text>
</comment>
<organism evidence="3">
    <name type="scientific">marine sediment metagenome</name>
    <dbReference type="NCBI Taxonomy" id="412755"/>
    <lineage>
        <taxon>unclassified sequences</taxon>
        <taxon>metagenomes</taxon>
        <taxon>ecological metagenomes</taxon>
    </lineage>
</organism>
<keyword evidence="2" id="KW-0548">Nucleotidyltransferase</keyword>
<proteinExistence type="predicted"/>
<evidence type="ECO:0008006" key="4">
    <source>
        <dbReference type="Google" id="ProtNLM"/>
    </source>
</evidence>
<dbReference type="SUPFAM" id="SSF53448">
    <property type="entry name" value="Nucleotide-diphospho-sugar transferases"/>
    <property type="match status" value="1"/>
</dbReference>
<dbReference type="EMBL" id="BARS01052464">
    <property type="protein sequence ID" value="GAG53367.1"/>
    <property type="molecule type" value="Genomic_DNA"/>
</dbReference>
<dbReference type="InterPro" id="IPR034683">
    <property type="entry name" value="IspD/TarI"/>
</dbReference>
<feature type="non-terminal residue" evidence="3">
    <location>
        <position position="1"/>
    </location>
</feature>
<evidence type="ECO:0000256" key="1">
    <source>
        <dbReference type="ARBA" id="ARBA00022679"/>
    </source>
</evidence>
<keyword evidence="1" id="KW-0808">Transferase</keyword>
<dbReference type="PANTHER" id="PTHR32125">
    <property type="entry name" value="2-C-METHYL-D-ERYTHRITOL 4-PHOSPHATE CYTIDYLYLTRANSFERASE, CHLOROPLASTIC"/>
    <property type="match status" value="1"/>
</dbReference>
<dbReference type="InterPro" id="IPR029044">
    <property type="entry name" value="Nucleotide-diphossugar_trans"/>
</dbReference>
<protein>
    <recommendedName>
        <fullName evidence="4">2-C-methyl-D-erythritol 4-phosphate cytidylyltransferase</fullName>
    </recommendedName>
</protein>
<dbReference type="AlphaFoldDB" id="X0Z4M0"/>
<evidence type="ECO:0000256" key="2">
    <source>
        <dbReference type="ARBA" id="ARBA00022695"/>
    </source>
</evidence>